<organism evidence="3 4">
    <name type="scientific">Jaminaea rosea</name>
    <dbReference type="NCBI Taxonomy" id="1569628"/>
    <lineage>
        <taxon>Eukaryota</taxon>
        <taxon>Fungi</taxon>
        <taxon>Dikarya</taxon>
        <taxon>Basidiomycota</taxon>
        <taxon>Ustilaginomycotina</taxon>
        <taxon>Exobasidiomycetes</taxon>
        <taxon>Microstromatales</taxon>
        <taxon>Microstromatales incertae sedis</taxon>
        <taxon>Jaminaea</taxon>
    </lineage>
</organism>
<evidence type="ECO:0000313" key="3">
    <source>
        <dbReference type="EMBL" id="PWN25202.1"/>
    </source>
</evidence>
<dbReference type="GO" id="GO:0019888">
    <property type="term" value="F:protein phosphatase regulator activity"/>
    <property type="evidence" value="ECO:0007669"/>
    <property type="project" value="InterPro"/>
</dbReference>
<dbReference type="GO" id="GO:0005634">
    <property type="term" value="C:nucleus"/>
    <property type="evidence" value="ECO:0007669"/>
    <property type="project" value="TreeGrafter"/>
</dbReference>
<dbReference type="PANTHER" id="PTHR16487:SF0">
    <property type="entry name" value="PROTEIN PHOSPHATASE 4 REGULATORY SUBUNIT 2-RELATED"/>
    <property type="match status" value="1"/>
</dbReference>
<feature type="region of interest" description="Disordered" evidence="2">
    <location>
        <begin position="363"/>
        <end position="557"/>
    </location>
</feature>
<protein>
    <recommendedName>
        <fullName evidence="5">PPP4R2-domain-containing protein</fullName>
    </recommendedName>
</protein>
<evidence type="ECO:0000313" key="4">
    <source>
        <dbReference type="Proteomes" id="UP000245884"/>
    </source>
</evidence>
<dbReference type="EMBL" id="KZ819677">
    <property type="protein sequence ID" value="PWN25202.1"/>
    <property type="molecule type" value="Genomic_DNA"/>
</dbReference>
<proteinExistence type="inferred from homology"/>
<dbReference type="Proteomes" id="UP000245884">
    <property type="component" value="Unassembled WGS sequence"/>
</dbReference>
<evidence type="ECO:0008006" key="5">
    <source>
        <dbReference type="Google" id="ProtNLM"/>
    </source>
</evidence>
<dbReference type="GO" id="GO:0030289">
    <property type="term" value="C:protein phosphatase 4 complex"/>
    <property type="evidence" value="ECO:0007669"/>
    <property type="project" value="InterPro"/>
</dbReference>
<feature type="compositionally biased region" description="Low complexity" evidence="2">
    <location>
        <begin position="406"/>
        <end position="428"/>
    </location>
</feature>
<feature type="region of interest" description="Disordered" evidence="2">
    <location>
        <begin position="80"/>
        <end position="206"/>
    </location>
</feature>
<feature type="compositionally biased region" description="Polar residues" evidence="2">
    <location>
        <begin position="482"/>
        <end position="491"/>
    </location>
</feature>
<name>A0A316UIU3_9BASI</name>
<dbReference type="RefSeq" id="XP_025359814.1">
    <property type="nucleotide sequence ID" value="XM_025509880.1"/>
</dbReference>
<evidence type="ECO:0000256" key="1">
    <source>
        <dbReference type="ARBA" id="ARBA00009207"/>
    </source>
</evidence>
<dbReference type="GeneID" id="37031703"/>
<evidence type="ECO:0000256" key="2">
    <source>
        <dbReference type="SAM" id="MobiDB-lite"/>
    </source>
</evidence>
<keyword evidence="4" id="KW-1185">Reference proteome</keyword>
<reference evidence="3 4" key="1">
    <citation type="journal article" date="2018" name="Mol. Biol. Evol.">
        <title>Broad Genomic Sampling Reveals a Smut Pathogenic Ancestry of the Fungal Clade Ustilaginomycotina.</title>
        <authorList>
            <person name="Kijpornyongpan T."/>
            <person name="Mondo S.J."/>
            <person name="Barry K."/>
            <person name="Sandor L."/>
            <person name="Lee J."/>
            <person name="Lipzen A."/>
            <person name="Pangilinan J."/>
            <person name="LaButti K."/>
            <person name="Hainaut M."/>
            <person name="Henrissat B."/>
            <person name="Grigoriev I.V."/>
            <person name="Spatafora J.W."/>
            <person name="Aime M.C."/>
        </authorList>
    </citation>
    <scope>NUCLEOTIDE SEQUENCE [LARGE SCALE GENOMIC DNA]</scope>
    <source>
        <strain evidence="3 4">MCA 5214</strain>
    </source>
</reference>
<accession>A0A316UIU3</accession>
<dbReference type="AlphaFoldDB" id="A0A316UIU3"/>
<dbReference type="GO" id="GO:0005737">
    <property type="term" value="C:cytoplasm"/>
    <property type="evidence" value="ECO:0007669"/>
    <property type="project" value="TreeGrafter"/>
</dbReference>
<dbReference type="InterPro" id="IPR015267">
    <property type="entry name" value="PPP4R2"/>
</dbReference>
<dbReference type="STRING" id="1569628.A0A316UIU3"/>
<dbReference type="OrthoDB" id="3366819at2759"/>
<dbReference type="PANTHER" id="PTHR16487">
    <property type="entry name" value="PPP4R2-RELATED PROTEIN"/>
    <property type="match status" value="1"/>
</dbReference>
<gene>
    <name evidence="3" type="ORF">BDZ90DRAFT_82076</name>
</gene>
<sequence length="557" mass="57219">MTASEPSDPSKSVDPLFQWDDKYLAQLRSIAETDEIPSDLDWTSLREAIKVRIINVVGSFSDKPSPLLHPAAREAAAIAMAKSEGEQRANGNANGEASTSTAAAAANALDNRFSSSSSSARSDDSPSSGRHSRQGGRLSRNDDSDSSSSSSSSDEDEDRSHVNNGGVPGFGAASSSSSLNTTAADRSGYYPAKTAPPPDRHGSWGRRLTQAKQDEETSLCLRLLDGFEGSPPFTVQRLAELLLDAPRFVRSAPKFTASLLRLLSVTAGRDDFPPVEPGVAPGAVNTVMMTMSQNGESMDSAGANGVGAVVGAVELQRMTGPPSPMAEPIFSPIPFLQRGNQAADGEAAADLGEDVPALELGQGRATSQADGRGGSDVEAPPPVSLQTANSAPTSARSPPSPPPAAPLALGGSEASSSSMPSSSTGSTLHQPLGVPPGRVDELDEFGGNDEAAGSSAQPQQSGHAGEAGTADGHQYGRAVHPLSSTTTTQPESAKVEAMIVDDEGGSKGTSGAGQTKEEETKGAVRASQGGSVAGGRAGSDEAEEERTHKRLKSEELH</sequence>
<comment type="similarity">
    <text evidence="1">Belongs to the PPP4R2 family.</text>
</comment>
<feature type="compositionally biased region" description="Low complexity" evidence="2">
    <location>
        <begin position="92"/>
        <end position="128"/>
    </location>
</feature>